<dbReference type="Pfam" id="PF04097">
    <property type="entry name" value="Nic96"/>
    <property type="match status" value="1"/>
</dbReference>
<comment type="subcellular location">
    <subcellularLocation>
        <location evidence="1">Nucleus envelope</location>
    </subcellularLocation>
</comment>
<accession>A0A6G1G4V4</accession>
<evidence type="ECO:0000313" key="7">
    <source>
        <dbReference type="RefSeq" id="XP_033534602.1"/>
    </source>
</evidence>
<feature type="compositionally biased region" description="Low complexity" evidence="4">
    <location>
        <begin position="37"/>
        <end position="63"/>
    </location>
</feature>
<evidence type="ECO:0000256" key="2">
    <source>
        <dbReference type="ARBA" id="ARBA00010186"/>
    </source>
</evidence>
<protein>
    <submittedName>
        <fullName evidence="5 7">Nuclear pore protein</fullName>
    </submittedName>
</protein>
<evidence type="ECO:0000256" key="3">
    <source>
        <dbReference type="ARBA" id="ARBA00023242"/>
    </source>
</evidence>
<gene>
    <name evidence="5 7" type="ORF">P152DRAFT_395956</name>
</gene>
<organism evidence="5">
    <name type="scientific">Eremomyces bilateralis CBS 781.70</name>
    <dbReference type="NCBI Taxonomy" id="1392243"/>
    <lineage>
        <taxon>Eukaryota</taxon>
        <taxon>Fungi</taxon>
        <taxon>Dikarya</taxon>
        <taxon>Ascomycota</taxon>
        <taxon>Pezizomycotina</taxon>
        <taxon>Dothideomycetes</taxon>
        <taxon>Dothideomycetes incertae sedis</taxon>
        <taxon>Eremomycetales</taxon>
        <taxon>Eremomycetaceae</taxon>
        <taxon>Eremomyces</taxon>
    </lineage>
</organism>
<proteinExistence type="inferred from homology"/>
<dbReference type="AlphaFoldDB" id="A0A6G1G4V4"/>
<comment type="similarity">
    <text evidence="2">Belongs to the nucleoporin interacting component (NIC) family.</text>
</comment>
<dbReference type="OrthoDB" id="203824at2759"/>
<dbReference type="GO" id="GO:0016973">
    <property type="term" value="P:poly(A)+ mRNA export from nucleus"/>
    <property type="evidence" value="ECO:0007669"/>
    <property type="project" value="TreeGrafter"/>
</dbReference>
<reference evidence="7" key="2">
    <citation type="submission" date="2020-04" db="EMBL/GenBank/DDBJ databases">
        <authorList>
            <consortium name="NCBI Genome Project"/>
        </authorList>
    </citation>
    <scope>NUCLEOTIDE SEQUENCE</scope>
    <source>
        <strain evidence="7">CBS 781.70</strain>
    </source>
</reference>
<dbReference type="GO" id="GO:0005643">
    <property type="term" value="C:nuclear pore"/>
    <property type="evidence" value="ECO:0007669"/>
    <property type="project" value="InterPro"/>
</dbReference>
<dbReference type="Proteomes" id="UP000504638">
    <property type="component" value="Unplaced"/>
</dbReference>
<reference evidence="7" key="3">
    <citation type="submission" date="2025-04" db="UniProtKB">
        <authorList>
            <consortium name="RefSeq"/>
        </authorList>
    </citation>
    <scope>IDENTIFICATION</scope>
    <source>
        <strain evidence="7">CBS 781.70</strain>
    </source>
</reference>
<dbReference type="GO" id="GO:0017056">
    <property type="term" value="F:structural constituent of nuclear pore"/>
    <property type="evidence" value="ECO:0007669"/>
    <property type="project" value="InterPro"/>
</dbReference>
<evidence type="ECO:0000256" key="1">
    <source>
        <dbReference type="ARBA" id="ARBA00004259"/>
    </source>
</evidence>
<keyword evidence="6" id="KW-1185">Reference proteome</keyword>
<dbReference type="PANTHER" id="PTHR11225:SF4">
    <property type="entry name" value="NUCLEAR PORE COMPLEX PROTEIN NUP93"/>
    <property type="match status" value="1"/>
</dbReference>
<keyword evidence="3" id="KW-0539">Nucleus</keyword>
<name>A0A6G1G4V4_9PEZI</name>
<sequence>MSQGTQPFGLSLGATTSSSQPPQPTQPAQPFGLGFGATTSSSQPAQVAQPVQQPQQNTQNNQQATGGSSQSAYFDHLLERARKNNKNNGVSQFGELPNLQLGLADIARKVRDLGTGGPAEAGAPGTNAYVQYLLAASGVSVASALRDLNDVTARSGTNVAAQAANEPDADIDAYVAGLHAQTTSDLITQSLEQSKRDFDAFLEENVQMEWDAQRRRIYEHFGLVGAREEDGSVDASQSGFGRSSRRNRPLAASTSVLDLGQNGMSIRKSVIGNAGKRTLRGSALGDLPKENSGNNLASIGGDASAHFQRNKQEKYGQKVSELNQARIGELTYPLLTQFCEVEAQSNVDDTSYLVDSYKSLIEGTEESAVQTSLDQPGAIRERKFARLYLSDDAQRSMDIRKRILNGSRKSLENKFLAHVDATIERNPKEARLGGIPTILNRVRAYIRVATYQKELGAEVEQLQTLNDDYLWVLIYYLIRCGLVTEAAQYVQDSQRAIVGIDRTFPQVMSAYANDPERTLPPDLALRLRQEWNRQSSYPTEQVDPYRMACYKVIGRIELERRTLPNINMSHEDWIWLQFALARESRPEQELAANVFDLAALRQTVVDIGNRHFKAGADNIESPGTFFHLQMLVGMYEQAVAWLYDFNHVAAIHFAIALEYYGLLRVSDFNQSELLGFSTREEPQINFALMVGHYTGDFRSAKPELAVDYLTLICLNSDLEGALGERQSQICLEALRELVLETREFALLLGDILANGERIQGAIQRRSRLIRIQNEDTFLQFITSQAAAVAEDCGRVTDAVLLYHLAEDYDSVVSVLNKTLCEVISTELGQERIRLIPPKPRVQTPGEAKPELQSSLSLTTVDDPSILADSIRRLYMSSQEFSRRITKSNWEILGRMVMLAKARDLVNQGNWDGALMVTKQTNLLPLSAQGDIAAIRTAANNFNAYPELLARTVGPLLLYTIVACGQERKRLRGSPYFDATKVTRVEELGQDARDLMVFAGLVRYRLEGRVFEALARAGGDAEVA</sequence>
<evidence type="ECO:0000313" key="5">
    <source>
        <dbReference type="EMBL" id="KAF1812971.1"/>
    </source>
</evidence>
<evidence type="ECO:0000313" key="6">
    <source>
        <dbReference type="Proteomes" id="UP000504638"/>
    </source>
</evidence>
<dbReference type="EMBL" id="ML975156">
    <property type="protein sequence ID" value="KAF1812971.1"/>
    <property type="molecule type" value="Genomic_DNA"/>
</dbReference>
<evidence type="ECO:0000256" key="4">
    <source>
        <dbReference type="SAM" id="MobiDB-lite"/>
    </source>
</evidence>
<dbReference type="GO" id="GO:0006606">
    <property type="term" value="P:protein import into nucleus"/>
    <property type="evidence" value="ECO:0007669"/>
    <property type="project" value="TreeGrafter"/>
</dbReference>
<dbReference type="GeneID" id="54416901"/>
<dbReference type="RefSeq" id="XP_033534602.1">
    <property type="nucleotide sequence ID" value="XM_033676331.1"/>
</dbReference>
<reference evidence="5 7" key="1">
    <citation type="submission" date="2020-01" db="EMBL/GenBank/DDBJ databases">
        <authorList>
            <consortium name="DOE Joint Genome Institute"/>
            <person name="Haridas S."/>
            <person name="Albert R."/>
            <person name="Binder M."/>
            <person name="Bloem J."/>
            <person name="Labutti K."/>
            <person name="Salamov A."/>
            <person name="Andreopoulos B."/>
            <person name="Baker S.E."/>
            <person name="Barry K."/>
            <person name="Bills G."/>
            <person name="Bluhm B.H."/>
            <person name="Cannon C."/>
            <person name="Castanera R."/>
            <person name="Culley D.E."/>
            <person name="Daum C."/>
            <person name="Ezra D."/>
            <person name="Gonzalez J.B."/>
            <person name="Henrissat B."/>
            <person name="Kuo A."/>
            <person name="Liang C."/>
            <person name="Lipzen A."/>
            <person name="Lutzoni F."/>
            <person name="Magnuson J."/>
            <person name="Mondo S."/>
            <person name="Nolan M."/>
            <person name="Ohm R."/>
            <person name="Pangilinan J."/>
            <person name="Park H.-J."/>
            <person name="Ramirez L."/>
            <person name="Alfaro M."/>
            <person name="Sun H."/>
            <person name="Tritt A."/>
            <person name="Yoshinaga Y."/>
            <person name="Zwiers L.-H."/>
            <person name="Turgeon B.G."/>
            <person name="Goodwin S.B."/>
            <person name="Spatafora J.W."/>
            <person name="Crous P.W."/>
            <person name="Grigoriev I.V."/>
        </authorList>
    </citation>
    <scope>NUCLEOTIDE SEQUENCE</scope>
    <source>
        <strain evidence="5 7">CBS 781.70</strain>
    </source>
</reference>
<dbReference type="PANTHER" id="PTHR11225">
    <property type="entry name" value="NUCLEAR PORE COMPLEX PROTEIN NUP93 NUCLEOPORIN NUP93 DEAD EYE PROTEIN"/>
    <property type="match status" value="1"/>
</dbReference>
<feature type="region of interest" description="Disordered" evidence="4">
    <location>
        <begin position="1"/>
        <end position="69"/>
    </location>
</feature>
<dbReference type="InterPro" id="IPR007231">
    <property type="entry name" value="Nucleoporin_int_Nup93/Nic96"/>
</dbReference>